<reference evidence="9" key="1">
    <citation type="journal article" date="2019" name="Int. J. Syst. Evol. Microbiol.">
        <title>The Global Catalogue of Microorganisms (GCM) 10K type strain sequencing project: providing services to taxonomists for standard genome sequencing and annotation.</title>
        <authorList>
            <consortium name="The Broad Institute Genomics Platform"/>
            <consortium name="The Broad Institute Genome Sequencing Center for Infectious Disease"/>
            <person name="Wu L."/>
            <person name="Ma J."/>
        </authorList>
    </citation>
    <scope>NUCLEOTIDE SEQUENCE [LARGE SCALE GENOMIC DNA]</scope>
    <source>
        <strain evidence="9">JCM 17939</strain>
    </source>
</reference>
<dbReference type="Pfam" id="PF07690">
    <property type="entry name" value="MFS_1"/>
    <property type="match status" value="1"/>
</dbReference>
<evidence type="ECO:0000256" key="2">
    <source>
        <dbReference type="ARBA" id="ARBA00022475"/>
    </source>
</evidence>
<comment type="caution">
    <text evidence="8">The sequence shown here is derived from an EMBL/GenBank/DDBJ whole genome shotgun (WGS) entry which is preliminary data.</text>
</comment>
<dbReference type="RefSeq" id="WP_345444139.1">
    <property type="nucleotide sequence ID" value="NZ_BAABHK010000032.1"/>
</dbReference>
<dbReference type="InterPro" id="IPR050189">
    <property type="entry name" value="MFS_Efflux_Transporters"/>
</dbReference>
<evidence type="ECO:0000313" key="9">
    <source>
        <dbReference type="Proteomes" id="UP001501442"/>
    </source>
</evidence>
<evidence type="ECO:0000256" key="4">
    <source>
        <dbReference type="ARBA" id="ARBA00022989"/>
    </source>
</evidence>
<feature type="region of interest" description="Disordered" evidence="6">
    <location>
        <begin position="183"/>
        <end position="206"/>
    </location>
</feature>
<keyword evidence="3 7" id="KW-0812">Transmembrane</keyword>
<feature type="transmembrane region" description="Helical" evidence="7">
    <location>
        <begin position="159"/>
        <end position="180"/>
    </location>
</feature>
<evidence type="ECO:0000256" key="1">
    <source>
        <dbReference type="ARBA" id="ARBA00004651"/>
    </source>
</evidence>
<protein>
    <recommendedName>
        <fullName evidence="10">Major facilitator superfamily (MFS) profile domain-containing protein</fullName>
    </recommendedName>
</protein>
<comment type="subcellular location">
    <subcellularLocation>
        <location evidence="1">Cell membrane</location>
        <topology evidence="1">Multi-pass membrane protein</topology>
    </subcellularLocation>
</comment>
<accession>A0ABP8UWE2</accession>
<name>A0ABP8UWE2_9ACTN</name>
<evidence type="ECO:0008006" key="10">
    <source>
        <dbReference type="Google" id="ProtNLM"/>
    </source>
</evidence>
<proteinExistence type="predicted"/>
<evidence type="ECO:0000313" key="8">
    <source>
        <dbReference type="EMBL" id="GAA4640385.1"/>
    </source>
</evidence>
<evidence type="ECO:0000256" key="6">
    <source>
        <dbReference type="SAM" id="MobiDB-lite"/>
    </source>
</evidence>
<feature type="transmembrane region" description="Helical" evidence="7">
    <location>
        <begin position="9"/>
        <end position="28"/>
    </location>
</feature>
<dbReference type="EMBL" id="BAABHK010000032">
    <property type="protein sequence ID" value="GAA4640385.1"/>
    <property type="molecule type" value="Genomic_DNA"/>
</dbReference>
<dbReference type="Gene3D" id="1.20.1250.20">
    <property type="entry name" value="MFS general substrate transporter like domains"/>
    <property type="match status" value="1"/>
</dbReference>
<feature type="transmembrane region" description="Helical" evidence="7">
    <location>
        <begin position="40"/>
        <end position="61"/>
    </location>
</feature>
<organism evidence="8 9">
    <name type="scientific">Actinoallomurus vinaceus</name>
    <dbReference type="NCBI Taxonomy" id="1080074"/>
    <lineage>
        <taxon>Bacteria</taxon>
        <taxon>Bacillati</taxon>
        <taxon>Actinomycetota</taxon>
        <taxon>Actinomycetes</taxon>
        <taxon>Streptosporangiales</taxon>
        <taxon>Thermomonosporaceae</taxon>
        <taxon>Actinoallomurus</taxon>
    </lineage>
</organism>
<dbReference type="InterPro" id="IPR011701">
    <property type="entry name" value="MFS"/>
</dbReference>
<feature type="transmembrane region" description="Helical" evidence="7">
    <location>
        <begin position="132"/>
        <end position="153"/>
    </location>
</feature>
<dbReference type="Proteomes" id="UP001501442">
    <property type="component" value="Unassembled WGS sequence"/>
</dbReference>
<evidence type="ECO:0000256" key="5">
    <source>
        <dbReference type="ARBA" id="ARBA00023136"/>
    </source>
</evidence>
<evidence type="ECO:0000256" key="7">
    <source>
        <dbReference type="SAM" id="Phobius"/>
    </source>
</evidence>
<keyword evidence="4 7" id="KW-1133">Transmembrane helix</keyword>
<keyword evidence="2" id="KW-1003">Cell membrane</keyword>
<evidence type="ECO:0000256" key="3">
    <source>
        <dbReference type="ARBA" id="ARBA00022692"/>
    </source>
</evidence>
<sequence>MVGNVDTRFALSLTVLIVLAHFGTYTYVTPFLERVTHVSSGLITVFLLAYGAAGIVGNFLAGTAAARHPHATFGIAASLIAAATLALPILGRWYPGALALLIVWGVGYGALPVCSQTWFIKSAPHTPEAASVLFTASFQATLSTGALVGGIIVDRTSLPTAMMLGGATAVIMVVTAVVHSTRPGRPANRRVASAQGDTPVESRIRR</sequence>
<dbReference type="SUPFAM" id="SSF103473">
    <property type="entry name" value="MFS general substrate transporter"/>
    <property type="match status" value="1"/>
</dbReference>
<keyword evidence="9" id="KW-1185">Reference proteome</keyword>
<dbReference type="InterPro" id="IPR036259">
    <property type="entry name" value="MFS_trans_sf"/>
</dbReference>
<feature type="transmembrane region" description="Helical" evidence="7">
    <location>
        <begin position="73"/>
        <end position="91"/>
    </location>
</feature>
<dbReference type="PANTHER" id="PTHR43124">
    <property type="entry name" value="PURINE EFFLUX PUMP PBUE"/>
    <property type="match status" value="1"/>
</dbReference>
<dbReference type="PANTHER" id="PTHR43124:SF3">
    <property type="entry name" value="CHLORAMPHENICOL EFFLUX PUMP RV0191"/>
    <property type="match status" value="1"/>
</dbReference>
<feature type="transmembrane region" description="Helical" evidence="7">
    <location>
        <begin position="97"/>
        <end position="120"/>
    </location>
</feature>
<gene>
    <name evidence="8" type="ORF">GCM10023196_105670</name>
</gene>
<keyword evidence="5 7" id="KW-0472">Membrane</keyword>